<dbReference type="InterPro" id="IPR025463">
    <property type="entry name" value="DUF4314"/>
</dbReference>
<dbReference type="EMBL" id="RHJS01000002">
    <property type="protein sequence ID" value="RRK35282.1"/>
    <property type="molecule type" value="Genomic_DNA"/>
</dbReference>
<reference evidence="2" key="1">
    <citation type="submission" date="2018-10" db="EMBL/GenBank/DDBJ databases">
        <title>Schaedlerella arabinophila gen. nov. sp. nov., isolated from the mouse intestinal tract and comparative analysis with the genome of the closely related altered Schaedler flora strain ASF502.</title>
        <authorList>
            <person name="Miyake S."/>
            <person name="Soh M."/>
            <person name="Seedorf H."/>
        </authorList>
    </citation>
    <scope>NUCLEOTIDE SEQUENCE [LARGE SCALE GENOMIC DNA]</scope>
    <source>
        <strain evidence="2">DSM 106076</strain>
    </source>
</reference>
<sequence length="84" mass="9656">MRDEKLIVEYSLEAYRRFYKDAYPEGIRILLIEMKDDPHPIPAGTKGTVDSVDDAPTIHCRFDNGRYLGVIPGVDVFRKITEDI</sequence>
<evidence type="ECO:0000313" key="3">
    <source>
        <dbReference type="Proteomes" id="UP000274920"/>
    </source>
</evidence>
<dbReference type="Pfam" id="PF14192">
    <property type="entry name" value="DUF4314"/>
    <property type="match status" value="1"/>
</dbReference>
<dbReference type="Proteomes" id="UP000274920">
    <property type="component" value="Unassembled WGS sequence"/>
</dbReference>
<organism evidence="2 3">
    <name type="scientific">Schaedlerella arabinosiphila</name>
    <dbReference type="NCBI Taxonomy" id="2044587"/>
    <lineage>
        <taxon>Bacteria</taxon>
        <taxon>Bacillati</taxon>
        <taxon>Bacillota</taxon>
        <taxon>Clostridia</taxon>
        <taxon>Lachnospirales</taxon>
        <taxon>Lachnospiraceae</taxon>
        <taxon>Schaedlerella</taxon>
    </lineage>
</organism>
<evidence type="ECO:0000259" key="1">
    <source>
        <dbReference type="Pfam" id="PF14192"/>
    </source>
</evidence>
<name>A0A3R8L2R2_9FIRM</name>
<comment type="caution">
    <text evidence="2">The sequence shown here is derived from an EMBL/GenBank/DDBJ whole genome shotgun (WGS) entry which is preliminary data.</text>
</comment>
<accession>A0A3R8L2R2</accession>
<proteinExistence type="predicted"/>
<protein>
    <submittedName>
        <fullName evidence="2">DUF4314 domain-containing protein</fullName>
    </submittedName>
</protein>
<dbReference type="AlphaFoldDB" id="A0A3R8L2R2"/>
<keyword evidence="3" id="KW-1185">Reference proteome</keyword>
<feature type="domain" description="DUF4314" evidence="1">
    <location>
        <begin position="20"/>
        <end position="80"/>
    </location>
</feature>
<evidence type="ECO:0000313" key="2">
    <source>
        <dbReference type="EMBL" id="RRK35282.1"/>
    </source>
</evidence>
<gene>
    <name evidence="2" type="ORF">EBB54_09960</name>
</gene>